<name>A0A6C2UJ61_9BACT</name>
<keyword evidence="3" id="KW-1185">Reference proteome</keyword>
<dbReference type="Proteomes" id="UP000346198">
    <property type="component" value="Unassembled WGS sequence"/>
</dbReference>
<sequence>MKTIAMLCGLMALTSALADSAFVDFSTKMVFPQKLGGLPFDRVEKYDNEAFGYSVFYAQGTFQAELTVCTLGKTDIPDGPEGDAVTLAFQSAESLLKKSQANGNISKLRKRGGSVIPNRGDIRFANTIFQYDQPRITAGVSNSVPRILSVYLTGSKSNLIKLDLQFDMQESKRASDLSKEMLKQLIGILSAQPDDDALLMAACDALLLDPASYAGRTAAQYVLAKAQTMDDLNIYTHLFVWPDGYQKPKTADLLVAAYFAGMLQVVVPQKLESGGEFEAFVAMLNSYGVMRAKDEITSIPEFDEWAKASDKNALYEQLLYTEVEE</sequence>
<evidence type="ECO:0000313" key="2">
    <source>
        <dbReference type="EMBL" id="VGO20262.1"/>
    </source>
</evidence>
<feature type="signal peptide" evidence="1">
    <location>
        <begin position="1"/>
        <end position="18"/>
    </location>
</feature>
<evidence type="ECO:0000313" key="3">
    <source>
        <dbReference type="Proteomes" id="UP000346198"/>
    </source>
</evidence>
<evidence type="ECO:0000256" key="1">
    <source>
        <dbReference type="SAM" id="SignalP"/>
    </source>
</evidence>
<dbReference type="RefSeq" id="WP_136061699.1">
    <property type="nucleotide sequence ID" value="NZ_CAAHFH010000001.1"/>
</dbReference>
<organism evidence="2 3">
    <name type="scientific">Pontiella sulfatireligans</name>
    <dbReference type="NCBI Taxonomy" id="2750658"/>
    <lineage>
        <taxon>Bacteria</taxon>
        <taxon>Pseudomonadati</taxon>
        <taxon>Kiritimatiellota</taxon>
        <taxon>Kiritimatiellia</taxon>
        <taxon>Kiritimatiellales</taxon>
        <taxon>Pontiellaceae</taxon>
        <taxon>Pontiella</taxon>
    </lineage>
</organism>
<protein>
    <submittedName>
        <fullName evidence="2">Uncharacterized protein</fullName>
    </submittedName>
</protein>
<reference evidence="2 3" key="1">
    <citation type="submission" date="2019-04" db="EMBL/GenBank/DDBJ databases">
        <authorList>
            <person name="Van Vliet M D."/>
        </authorList>
    </citation>
    <scope>NUCLEOTIDE SEQUENCE [LARGE SCALE GENOMIC DNA]</scope>
    <source>
        <strain evidence="2 3">F21</strain>
    </source>
</reference>
<dbReference type="AlphaFoldDB" id="A0A6C2UJ61"/>
<dbReference type="EMBL" id="CAAHFH010000001">
    <property type="protein sequence ID" value="VGO20262.1"/>
    <property type="molecule type" value="Genomic_DNA"/>
</dbReference>
<feature type="chain" id="PRO_5025550083" evidence="1">
    <location>
        <begin position="19"/>
        <end position="325"/>
    </location>
</feature>
<proteinExistence type="predicted"/>
<accession>A0A6C2UJ61</accession>
<gene>
    <name evidence="2" type="ORF">SCARR_02323</name>
</gene>
<keyword evidence="1" id="KW-0732">Signal</keyword>